<dbReference type="SUPFAM" id="SSF56112">
    <property type="entry name" value="Protein kinase-like (PK-like)"/>
    <property type="match status" value="1"/>
</dbReference>
<gene>
    <name evidence="4" type="ORF">SO802_008421</name>
</gene>
<dbReference type="InterPro" id="IPR050528">
    <property type="entry name" value="L-type_Lectin-RKs"/>
</dbReference>
<keyword evidence="1" id="KW-0547">Nucleotide-binding</keyword>
<evidence type="ECO:0000256" key="1">
    <source>
        <dbReference type="ARBA" id="ARBA00022741"/>
    </source>
</evidence>
<dbReference type="Proteomes" id="UP001459277">
    <property type="component" value="Unassembled WGS sequence"/>
</dbReference>
<evidence type="ECO:0000313" key="5">
    <source>
        <dbReference type="Proteomes" id="UP001459277"/>
    </source>
</evidence>
<feature type="domain" description="Protein kinase" evidence="3">
    <location>
        <begin position="1"/>
        <end position="129"/>
    </location>
</feature>
<sequence>MGKKAHHNLWVAQALDYLQNGCEKRVLHRDRKASNIMLDSEFNAKLGDFGLVLTLQQSENTHHTTKVIAGTLDYMAPETFLTWTATVEIDVYAFGVLLLEVINGRKPGNQNEQSDYYNIVHWLWDFHRQ</sequence>
<keyword evidence="2" id="KW-0067">ATP-binding</keyword>
<organism evidence="4 5">
    <name type="scientific">Lithocarpus litseifolius</name>
    <dbReference type="NCBI Taxonomy" id="425828"/>
    <lineage>
        <taxon>Eukaryota</taxon>
        <taxon>Viridiplantae</taxon>
        <taxon>Streptophyta</taxon>
        <taxon>Embryophyta</taxon>
        <taxon>Tracheophyta</taxon>
        <taxon>Spermatophyta</taxon>
        <taxon>Magnoliopsida</taxon>
        <taxon>eudicotyledons</taxon>
        <taxon>Gunneridae</taxon>
        <taxon>Pentapetalae</taxon>
        <taxon>rosids</taxon>
        <taxon>fabids</taxon>
        <taxon>Fagales</taxon>
        <taxon>Fagaceae</taxon>
        <taxon>Lithocarpus</taxon>
    </lineage>
</organism>
<dbReference type="Pfam" id="PF00069">
    <property type="entry name" value="Pkinase"/>
    <property type="match status" value="1"/>
</dbReference>
<keyword evidence="5" id="KW-1185">Reference proteome</keyword>
<dbReference type="PROSITE" id="PS50011">
    <property type="entry name" value="PROTEIN_KINASE_DOM"/>
    <property type="match status" value="1"/>
</dbReference>
<evidence type="ECO:0000259" key="3">
    <source>
        <dbReference type="PROSITE" id="PS50011"/>
    </source>
</evidence>
<protein>
    <recommendedName>
        <fullName evidence="3">Protein kinase domain-containing protein</fullName>
    </recommendedName>
</protein>
<dbReference type="AlphaFoldDB" id="A0AAW2D9X3"/>
<accession>A0AAW2D9X3</accession>
<dbReference type="GO" id="GO:0005524">
    <property type="term" value="F:ATP binding"/>
    <property type="evidence" value="ECO:0007669"/>
    <property type="project" value="UniProtKB-KW"/>
</dbReference>
<name>A0AAW2D9X3_9ROSI</name>
<reference evidence="4 5" key="1">
    <citation type="submission" date="2024-01" db="EMBL/GenBank/DDBJ databases">
        <title>A telomere-to-telomere, gap-free genome of sweet tea (Lithocarpus litseifolius).</title>
        <authorList>
            <person name="Zhou J."/>
        </authorList>
    </citation>
    <scope>NUCLEOTIDE SEQUENCE [LARGE SCALE GENOMIC DNA]</scope>
    <source>
        <strain evidence="4">Zhou-2022a</strain>
        <tissue evidence="4">Leaf</tissue>
    </source>
</reference>
<dbReference type="InterPro" id="IPR000719">
    <property type="entry name" value="Prot_kinase_dom"/>
</dbReference>
<evidence type="ECO:0000256" key="2">
    <source>
        <dbReference type="ARBA" id="ARBA00022840"/>
    </source>
</evidence>
<dbReference type="EMBL" id="JAZDWU010000003">
    <property type="protein sequence ID" value="KAL0006919.1"/>
    <property type="molecule type" value="Genomic_DNA"/>
</dbReference>
<evidence type="ECO:0000313" key="4">
    <source>
        <dbReference type="EMBL" id="KAL0006919.1"/>
    </source>
</evidence>
<dbReference type="PANTHER" id="PTHR27007">
    <property type="match status" value="1"/>
</dbReference>
<dbReference type="InterPro" id="IPR011009">
    <property type="entry name" value="Kinase-like_dom_sf"/>
</dbReference>
<proteinExistence type="predicted"/>
<dbReference type="GO" id="GO:0004672">
    <property type="term" value="F:protein kinase activity"/>
    <property type="evidence" value="ECO:0007669"/>
    <property type="project" value="InterPro"/>
</dbReference>
<comment type="caution">
    <text evidence="4">The sequence shown here is derived from an EMBL/GenBank/DDBJ whole genome shotgun (WGS) entry which is preliminary data.</text>
</comment>
<dbReference type="Gene3D" id="1.10.510.10">
    <property type="entry name" value="Transferase(Phosphotransferase) domain 1"/>
    <property type="match status" value="1"/>
</dbReference>